<evidence type="ECO:0000313" key="10">
    <source>
        <dbReference type="Proteomes" id="UP000464954"/>
    </source>
</evidence>
<dbReference type="EMBL" id="CP047593">
    <property type="protein sequence ID" value="QHI67921.1"/>
    <property type="molecule type" value="Genomic_DNA"/>
</dbReference>
<dbReference type="SUPFAM" id="SSF55194">
    <property type="entry name" value="Ribosome recycling factor, RRF"/>
    <property type="match status" value="1"/>
</dbReference>
<dbReference type="CDD" id="cd00520">
    <property type="entry name" value="RRF"/>
    <property type="match status" value="1"/>
</dbReference>
<sequence>MESSTEVLLAAEDKMNKCVEFLQQELAGLRTGKASPSLVENITVDYYGSASRLRDIANISTPEPRLIVISPFDPSSLGTIEKAIIAANIGITPMNDGRLIRVPIPELSEERRKDLVKVAGRTTEEQRVAVRNVRREANDLLKSLEKNSKISEDDRDESLEEVQKLTDTHIKKMDQMLSAKETEVMAV</sequence>
<dbReference type="FunFam" id="1.10.132.20:FF:000001">
    <property type="entry name" value="Ribosome-recycling factor"/>
    <property type="match status" value="1"/>
</dbReference>
<keyword evidence="4 6" id="KW-0648">Protein biosynthesis</keyword>
<dbReference type="AlphaFoldDB" id="A0A6P1M249"/>
<dbReference type="PANTHER" id="PTHR20982">
    <property type="entry name" value="RIBOSOME RECYCLING FACTOR"/>
    <property type="match status" value="1"/>
</dbReference>
<organism evidence="9 10">
    <name type="scientific">Tichowtungia aerotolerans</name>
    <dbReference type="NCBI Taxonomy" id="2697043"/>
    <lineage>
        <taxon>Bacteria</taxon>
        <taxon>Pseudomonadati</taxon>
        <taxon>Kiritimatiellota</taxon>
        <taxon>Tichowtungiia</taxon>
        <taxon>Tichowtungiales</taxon>
        <taxon>Tichowtungiaceae</taxon>
        <taxon>Tichowtungia</taxon>
    </lineage>
</organism>
<dbReference type="GO" id="GO:0005737">
    <property type="term" value="C:cytoplasm"/>
    <property type="evidence" value="ECO:0007669"/>
    <property type="project" value="UniProtKB-SubCell"/>
</dbReference>
<dbReference type="Pfam" id="PF01765">
    <property type="entry name" value="RRF"/>
    <property type="match status" value="1"/>
</dbReference>
<comment type="function">
    <text evidence="5 6">Responsible for the release of ribosomes from messenger RNA at the termination of protein biosynthesis. May increase the efficiency of translation by recycling ribosomes from one round of translation to another.</text>
</comment>
<dbReference type="RefSeq" id="WP_160625955.1">
    <property type="nucleotide sequence ID" value="NZ_CP047593.1"/>
</dbReference>
<proteinExistence type="inferred from homology"/>
<comment type="similarity">
    <text evidence="2 6">Belongs to the RRF family.</text>
</comment>
<evidence type="ECO:0000256" key="2">
    <source>
        <dbReference type="ARBA" id="ARBA00005912"/>
    </source>
</evidence>
<name>A0A6P1M249_9BACT</name>
<evidence type="ECO:0000256" key="3">
    <source>
        <dbReference type="ARBA" id="ARBA00022490"/>
    </source>
</evidence>
<dbReference type="KEGG" id="taer:GT409_00155"/>
<evidence type="ECO:0000313" key="9">
    <source>
        <dbReference type="EMBL" id="QHI67921.1"/>
    </source>
</evidence>
<feature type="domain" description="Ribosome recycling factor" evidence="8">
    <location>
        <begin position="22"/>
        <end position="185"/>
    </location>
</feature>
<feature type="coiled-coil region" evidence="7">
    <location>
        <begin position="127"/>
        <end position="161"/>
    </location>
</feature>
<comment type="subcellular location">
    <subcellularLocation>
        <location evidence="1 6">Cytoplasm</location>
    </subcellularLocation>
</comment>
<dbReference type="FunFam" id="3.30.1360.40:FF:000001">
    <property type="entry name" value="Ribosome-recycling factor"/>
    <property type="match status" value="1"/>
</dbReference>
<keyword evidence="3 6" id="KW-0963">Cytoplasm</keyword>
<evidence type="ECO:0000259" key="8">
    <source>
        <dbReference type="Pfam" id="PF01765"/>
    </source>
</evidence>
<dbReference type="Proteomes" id="UP000464954">
    <property type="component" value="Chromosome"/>
</dbReference>
<dbReference type="InterPro" id="IPR036191">
    <property type="entry name" value="RRF_sf"/>
</dbReference>
<accession>A0A6P1M249</accession>
<dbReference type="InterPro" id="IPR002661">
    <property type="entry name" value="Ribosome_recyc_fac"/>
</dbReference>
<dbReference type="Gene3D" id="3.30.1360.40">
    <property type="match status" value="1"/>
</dbReference>
<dbReference type="GO" id="GO:0043023">
    <property type="term" value="F:ribosomal large subunit binding"/>
    <property type="evidence" value="ECO:0007669"/>
    <property type="project" value="TreeGrafter"/>
</dbReference>
<dbReference type="GO" id="GO:0006415">
    <property type="term" value="P:translational termination"/>
    <property type="evidence" value="ECO:0007669"/>
    <property type="project" value="UniProtKB-UniRule"/>
</dbReference>
<dbReference type="PANTHER" id="PTHR20982:SF3">
    <property type="entry name" value="MITOCHONDRIAL RIBOSOME RECYCLING FACTOR PSEUDO 1"/>
    <property type="match status" value="1"/>
</dbReference>
<evidence type="ECO:0000256" key="5">
    <source>
        <dbReference type="ARBA" id="ARBA00025050"/>
    </source>
</evidence>
<dbReference type="InterPro" id="IPR023584">
    <property type="entry name" value="Ribosome_recyc_fac_dom"/>
</dbReference>
<evidence type="ECO:0000256" key="6">
    <source>
        <dbReference type="HAMAP-Rule" id="MF_00040"/>
    </source>
</evidence>
<dbReference type="HAMAP" id="MF_00040">
    <property type="entry name" value="RRF"/>
    <property type="match status" value="1"/>
</dbReference>
<dbReference type="Gene3D" id="1.10.132.20">
    <property type="entry name" value="Ribosome-recycling factor"/>
    <property type="match status" value="1"/>
</dbReference>
<evidence type="ECO:0000256" key="7">
    <source>
        <dbReference type="SAM" id="Coils"/>
    </source>
</evidence>
<gene>
    <name evidence="6" type="primary">frr</name>
    <name evidence="9" type="ORF">GT409_00155</name>
</gene>
<reference evidence="9 10" key="1">
    <citation type="submission" date="2020-01" db="EMBL/GenBank/DDBJ databases">
        <title>Ponticoccus aerotolerans gen. nov., sp. nov., an anaerobic bacterium and proposal of Ponticoccusceae fam. nov., Ponticoccusles ord. nov. and Ponticoccuse classis nov. in the phylum Kiritimatiellaeota.</title>
        <authorList>
            <person name="Zhou L.Y."/>
            <person name="Du Z.J."/>
        </authorList>
    </citation>
    <scope>NUCLEOTIDE SEQUENCE [LARGE SCALE GENOMIC DNA]</scope>
    <source>
        <strain evidence="9 10">S-5007</strain>
    </source>
</reference>
<keyword evidence="10" id="KW-1185">Reference proteome</keyword>
<evidence type="ECO:0000256" key="4">
    <source>
        <dbReference type="ARBA" id="ARBA00022917"/>
    </source>
</evidence>
<protein>
    <recommendedName>
        <fullName evidence="6">Ribosome-recycling factor</fullName>
        <shortName evidence="6">RRF</shortName>
    </recommendedName>
    <alternativeName>
        <fullName evidence="6">Ribosome-releasing factor</fullName>
    </alternativeName>
</protein>
<dbReference type="NCBIfam" id="TIGR00496">
    <property type="entry name" value="frr"/>
    <property type="match status" value="1"/>
</dbReference>
<keyword evidence="7" id="KW-0175">Coiled coil</keyword>
<evidence type="ECO:0000256" key="1">
    <source>
        <dbReference type="ARBA" id="ARBA00004496"/>
    </source>
</evidence>